<dbReference type="STRING" id="742152.A0A2H3JHY3"/>
<keyword evidence="5" id="KW-1185">Reference proteome</keyword>
<evidence type="ECO:0000256" key="2">
    <source>
        <dbReference type="SAM" id="Phobius"/>
    </source>
</evidence>
<evidence type="ECO:0000259" key="3">
    <source>
        <dbReference type="Pfam" id="PF20153"/>
    </source>
</evidence>
<feature type="transmembrane region" description="Helical" evidence="2">
    <location>
        <begin position="311"/>
        <end position="333"/>
    </location>
</feature>
<feature type="transmembrane region" description="Helical" evidence="2">
    <location>
        <begin position="136"/>
        <end position="155"/>
    </location>
</feature>
<feature type="compositionally biased region" description="Polar residues" evidence="1">
    <location>
        <begin position="69"/>
        <end position="92"/>
    </location>
</feature>
<accession>A0A2H3JHY3</accession>
<dbReference type="OrthoDB" id="2997626at2759"/>
<organism evidence="4 5">
    <name type="scientific">Wolfiporia cocos (strain MD-104)</name>
    <name type="common">Brown rot fungus</name>
    <dbReference type="NCBI Taxonomy" id="742152"/>
    <lineage>
        <taxon>Eukaryota</taxon>
        <taxon>Fungi</taxon>
        <taxon>Dikarya</taxon>
        <taxon>Basidiomycota</taxon>
        <taxon>Agaricomycotina</taxon>
        <taxon>Agaricomycetes</taxon>
        <taxon>Polyporales</taxon>
        <taxon>Phaeolaceae</taxon>
        <taxon>Wolfiporia</taxon>
    </lineage>
</organism>
<feature type="compositionally biased region" description="Polar residues" evidence="1">
    <location>
        <begin position="956"/>
        <end position="966"/>
    </location>
</feature>
<feature type="compositionally biased region" description="Basic and acidic residues" evidence="1">
    <location>
        <begin position="1"/>
        <end position="10"/>
    </location>
</feature>
<dbReference type="Proteomes" id="UP000218811">
    <property type="component" value="Unassembled WGS sequence"/>
</dbReference>
<sequence length="1026" mass="114098">MSEKRWRATDEENGISLRRVSTTAFHSTTSKSKDGSPGRRPPVRSMTVPPSSLGSPKIAEPPEVESSEATDSADTFITSTNPSIEKSSDIRSATIPTLAEVQRQSTTRSESNAFNENAGKVWEYERESVERRKDRIDNLLVFAALFSAVLTAFVVDSYQLLQPQAADETNRILHQISQQLNSFTVSNGYINSTTATLATLPSDATSTSKEVVSGSAVLINALWFSSLVFSLTAASVGIAARQWLNHHDNVPLAVHARISVRIWHSRHLAFDDWHVGAILSTLPVLLQTALVLFLVGLVVKLKALNNVVADIIIAQAGLLGIFLIFTTLAPVFYDDCPYKSPQSLWILQLRRLFSHNLIWCIRRCMHLPKPTSLPWIRNWGTYEQQTLKMNWQDLDSIAAADAVVMDDAFLEEFVGPTLSDHAHASASIEALTAILEHRADRVVRMSSGPEFIFYPRGERDSQPIITMARIAIDVFLKLRHDSLAKTRYLSPTCRHIEALLRAIPGQHIDIRRRLFNALLVLTEDNNLPDDVREEISSVFSRDISRLSSLGFIDADFTNDMGQQLLDSFIRVYEKSVDNGIDSEVVLIRICEHLQQTLQVTPAQRPAAYVRFFSIVATRTFPPRLLYRMARYVFLQSDLVVKFSPFVTRTDVDALVQKAQSWLSKLEQDDPAFHHADRDSSFLFACSDLSVLLGAAPTLQFGLYHRLFCVYLKANPELSPKAREMAMQLLGNVVNVYVGKGVGDGMIAAMANITTDVLVESCDLTRRHVDKMQLLSTRESLIALLRLMPTTRSQIYCRLLSMLPRGNVLEEARGDIIGLVHEFSRHFCIGSAEYKDLVKHISSTISNDSNLALLCASAINLCVHMPEPNFNQARQSIQDQLLPAIEKIARYGVWKDLGIVIGACAQLSQVRDTTDIFTGAAFDALDEIISKRTASGDPPGNRNLTVLTDWQNLRQRTGCPSLNNASDPPTIGGRVDRDGSHSSHSRLSHLPTHLIGSRGHLPSFRRSSDRGKHGTKSSSTSTSPERA</sequence>
<dbReference type="InterPro" id="IPR045338">
    <property type="entry name" value="DUF6535"/>
</dbReference>
<evidence type="ECO:0000256" key="1">
    <source>
        <dbReference type="SAM" id="MobiDB-lite"/>
    </source>
</evidence>
<evidence type="ECO:0000313" key="5">
    <source>
        <dbReference type="Proteomes" id="UP000218811"/>
    </source>
</evidence>
<feature type="transmembrane region" description="Helical" evidence="2">
    <location>
        <begin position="273"/>
        <end position="299"/>
    </location>
</feature>
<keyword evidence="2" id="KW-0812">Transmembrane</keyword>
<feature type="domain" description="DUF6535" evidence="3">
    <location>
        <begin position="120"/>
        <end position="301"/>
    </location>
</feature>
<dbReference type="AlphaFoldDB" id="A0A2H3JHY3"/>
<protein>
    <recommendedName>
        <fullName evidence="3">DUF6535 domain-containing protein</fullName>
    </recommendedName>
</protein>
<feature type="compositionally biased region" description="Polar residues" evidence="1">
    <location>
        <begin position="19"/>
        <end position="30"/>
    </location>
</feature>
<reference evidence="4 5" key="1">
    <citation type="journal article" date="2012" name="Science">
        <title>The Paleozoic origin of enzymatic lignin decomposition reconstructed from 31 fungal genomes.</title>
        <authorList>
            <person name="Floudas D."/>
            <person name="Binder M."/>
            <person name="Riley R."/>
            <person name="Barry K."/>
            <person name="Blanchette R.A."/>
            <person name="Henrissat B."/>
            <person name="Martinez A.T."/>
            <person name="Otillar R."/>
            <person name="Spatafora J.W."/>
            <person name="Yadav J.S."/>
            <person name="Aerts A."/>
            <person name="Benoit I."/>
            <person name="Boyd A."/>
            <person name="Carlson A."/>
            <person name="Copeland A."/>
            <person name="Coutinho P.M."/>
            <person name="de Vries R.P."/>
            <person name="Ferreira P."/>
            <person name="Findley K."/>
            <person name="Foster B."/>
            <person name="Gaskell J."/>
            <person name="Glotzer D."/>
            <person name="Gorecki P."/>
            <person name="Heitman J."/>
            <person name="Hesse C."/>
            <person name="Hori C."/>
            <person name="Igarashi K."/>
            <person name="Jurgens J.A."/>
            <person name="Kallen N."/>
            <person name="Kersten P."/>
            <person name="Kohler A."/>
            <person name="Kuees U."/>
            <person name="Kumar T.K.A."/>
            <person name="Kuo A."/>
            <person name="LaButti K."/>
            <person name="Larrondo L.F."/>
            <person name="Lindquist E."/>
            <person name="Ling A."/>
            <person name="Lombard V."/>
            <person name="Lucas S."/>
            <person name="Lundell T."/>
            <person name="Martin R."/>
            <person name="McLaughlin D.J."/>
            <person name="Morgenstern I."/>
            <person name="Morin E."/>
            <person name="Murat C."/>
            <person name="Nagy L.G."/>
            <person name="Nolan M."/>
            <person name="Ohm R.A."/>
            <person name="Patyshakuliyeva A."/>
            <person name="Rokas A."/>
            <person name="Ruiz-Duenas F.J."/>
            <person name="Sabat G."/>
            <person name="Salamov A."/>
            <person name="Samejima M."/>
            <person name="Schmutz J."/>
            <person name="Slot J.C."/>
            <person name="St John F."/>
            <person name="Stenlid J."/>
            <person name="Sun H."/>
            <person name="Sun S."/>
            <person name="Syed K."/>
            <person name="Tsang A."/>
            <person name="Wiebenga A."/>
            <person name="Young D."/>
            <person name="Pisabarro A."/>
            <person name="Eastwood D.C."/>
            <person name="Martin F."/>
            <person name="Cullen D."/>
            <person name="Grigoriev I.V."/>
            <person name="Hibbett D.S."/>
        </authorList>
    </citation>
    <scope>NUCLEOTIDE SEQUENCE [LARGE SCALE GENOMIC DNA]</scope>
    <source>
        <strain evidence="4 5">MD-104</strain>
    </source>
</reference>
<feature type="compositionally biased region" description="Low complexity" evidence="1">
    <location>
        <begin position="1016"/>
        <end position="1026"/>
    </location>
</feature>
<evidence type="ECO:0000313" key="4">
    <source>
        <dbReference type="EMBL" id="PCH41796.1"/>
    </source>
</evidence>
<feature type="region of interest" description="Disordered" evidence="1">
    <location>
        <begin position="956"/>
        <end position="1026"/>
    </location>
</feature>
<dbReference type="InterPro" id="IPR016024">
    <property type="entry name" value="ARM-type_fold"/>
</dbReference>
<feature type="region of interest" description="Disordered" evidence="1">
    <location>
        <begin position="1"/>
        <end position="92"/>
    </location>
</feature>
<keyword evidence="2" id="KW-0472">Membrane</keyword>
<dbReference type="Pfam" id="PF20153">
    <property type="entry name" value="DUF6535"/>
    <property type="match status" value="1"/>
</dbReference>
<dbReference type="SUPFAM" id="SSF48371">
    <property type="entry name" value="ARM repeat"/>
    <property type="match status" value="1"/>
</dbReference>
<keyword evidence="2" id="KW-1133">Transmembrane helix</keyword>
<proteinExistence type="predicted"/>
<dbReference type="EMBL" id="KB468113">
    <property type="protein sequence ID" value="PCH41796.1"/>
    <property type="molecule type" value="Genomic_DNA"/>
</dbReference>
<name>A0A2H3JHY3_WOLCO</name>
<gene>
    <name evidence="4" type="ORF">WOLCODRAFT_143761</name>
</gene>